<dbReference type="EMBL" id="FQXM01000004">
    <property type="protein sequence ID" value="SHH39897.1"/>
    <property type="molecule type" value="Genomic_DNA"/>
</dbReference>
<dbReference type="GO" id="GO:0003677">
    <property type="term" value="F:DNA binding"/>
    <property type="evidence" value="ECO:0007669"/>
    <property type="project" value="UniProtKB-KW"/>
</dbReference>
<feature type="domain" description="WYL" evidence="1">
    <location>
        <begin position="151"/>
        <end position="213"/>
    </location>
</feature>
<dbReference type="InterPro" id="IPR051534">
    <property type="entry name" value="CBASS_pafABC_assoc_protein"/>
</dbReference>
<dbReference type="STRING" id="1121316.SAMN02745207_01030"/>
<evidence type="ECO:0000313" key="2">
    <source>
        <dbReference type="EMBL" id="SHH39897.1"/>
    </source>
</evidence>
<keyword evidence="3" id="KW-1185">Reference proteome</keyword>
<name>A0A1M5SN00_9CLOT</name>
<protein>
    <submittedName>
        <fullName evidence="2">Predicted DNA-binding transcriptional regulator YafY, contains an HTH and WYL domains</fullName>
    </submittedName>
</protein>
<dbReference type="PANTHER" id="PTHR34580:SF1">
    <property type="entry name" value="PROTEIN PAFC"/>
    <property type="match status" value="1"/>
</dbReference>
<dbReference type="RefSeq" id="WP_073337357.1">
    <property type="nucleotide sequence ID" value="NZ_FQXM01000004.1"/>
</dbReference>
<dbReference type="OrthoDB" id="86031at2"/>
<evidence type="ECO:0000313" key="3">
    <source>
        <dbReference type="Proteomes" id="UP000184447"/>
    </source>
</evidence>
<gene>
    <name evidence="2" type="ORF">SAMN02745207_01030</name>
</gene>
<dbReference type="PANTHER" id="PTHR34580">
    <property type="match status" value="1"/>
</dbReference>
<dbReference type="Pfam" id="PF13280">
    <property type="entry name" value="WYL"/>
    <property type="match status" value="1"/>
</dbReference>
<accession>A0A1M5SN00</accession>
<proteinExistence type="predicted"/>
<organism evidence="2 3">
    <name type="scientific">Clostridium grantii DSM 8605</name>
    <dbReference type="NCBI Taxonomy" id="1121316"/>
    <lineage>
        <taxon>Bacteria</taxon>
        <taxon>Bacillati</taxon>
        <taxon>Bacillota</taxon>
        <taxon>Clostridia</taxon>
        <taxon>Eubacteriales</taxon>
        <taxon>Clostridiaceae</taxon>
        <taxon>Clostridium</taxon>
    </lineage>
</organism>
<keyword evidence="2" id="KW-0238">DNA-binding</keyword>
<reference evidence="2 3" key="1">
    <citation type="submission" date="2016-11" db="EMBL/GenBank/DDBJ databases">
        <authorList>
            <person name="Jaros S."/>
            <person name="Januszkiewicz K."/>
            <person name="Wedrychowicz H."/>
        </authorList>
    </citation>
    <scope>NUCLEOTIDE SEQUENCE [LARGE SCALE GENOMIC DNA]</scope>
    <source>
        <strain evidence="2 3">DSM 8605</strain>
    </source>
</reference>
<evidence type="ECO:0000259" key="1">
    <source>
        <dbReference type="Pfam" id="PF13280"/>
    </source>
</evidence>
<dbReference type="Proteomes" id="UP000184447">
    <property type="component" value="Unassembled WGS sequence"/>
</dbReference>
<dbReference type="PROSITE" id="PS52050">
    <property type="entry name" value="WYL"/>
    <property type="match status" value="1"/>
</dbReference>
<dbReference type="AlphaFoldDB" id="A0A1M5SN00"/>
<sequence>MIIDKDTKVNRVLTIYSKLVRGDVVKKKEMSELFKVNKKTIQRDLEDIRAYFSENRERFGTMEVVYRHDRKGYSLNNREDVLSKESILAITKILLESRAFCKEEINSLANSILRQAGTKQRKYVQEIIGNELLNYVPLEHNELLLSKIWDLSELIRNKEVTQIIYNKISGVEVKRIVKPVAIIFSEYYFYLIAYFKDFDSPTVFRIDRIKEYKELGEKFFIPSVGRFEDGEFRKRVQFMYAGKLMKIKFEYTGASIDAVLDRLPTARIIESVEGKFTIEAEVYGKGIKMWLLSQGKNIRVISPVELYEEILNEIDQIKRLYEINYGL</sequence>
<dbReference type="InterPro" id="IPR026881">
    <property type="entry name" value="WYL_dom"/>
</dbReference>